<accession>A0A3N6PVS5</accession>
<feature type="compositionally biased region" description="Polar residues" evidence="1">
    <location>
        <begin position="56"/>
        <end position="66"/>
    </location>
</feature>
<feature type="region of interest" description="Disordered" evidence="1">
    <location>
        <begin position="52"/>
        <end position="104"/>
    </location>
</feature>
<dbReference type="AlphaFoldDB" id="A0A3N6PVS5"/>
<sequence length="104" mass="11678">MRKFDALGEHIKRLDGQVAENVTAIQRETGHLPGRTDVNPRLQVNVVLLKSGKRLTPNTVENTSTEKPAETEETDESRSRPILLDDLDPGSKPSLERTVQHRKN</sequence>
<feature type="compositionally biased region" description="Basic and acidic residues" evidence="1">
    <location>
        <begin position="94"/>
        <end position="104"/>
    </location>
</feature>
<protein>
    <submittedName>
        <fullName evidence="3">Uncharacterized protein</fullName>
    </submittedName>
</protein>
<dbReference type="OrthoDB" id="1114074at2759"/>
<comment type="caution">
    <text evidence="3">The sequence shown here is derived from an EMBL/GenBank/DDBJ whole genome shotgun (WGS) entry which is preliminary data.</text>
</comment>
<evidence type="ECO:0000313" key="2">
    <source>
        <dbReference type="EMBL" id="KAF2582299.1"/>
    </source>
</evidence>
<organism evidence="3">
    <name type="scientific">Brassica cretica</name>
    <name type="common">Mustard</name>
    <dbReference type="NCBI Taxonomy" id="69181"/>
    <lineage>
        <taxon>Eukaryota</taxon>
        <taxon>Viridiplantae</taxon>
        <taxon>Streptophyta</taxon>
        <taxon>Embryophyta</taxon>
        <taxon>Tracheophyta</taxon>
        <taxon>Spermatophyta</taxon>
        <taxon>Magnoliopsida</taxon>
        <taxon>eudicotyledons</taxon>
        <taxon>Gunneridae</taxon>
        <taxon>Pentapetalae</taxon>
        <taxon>rosids</taxon>
        <taxon>malvids</taxon>
        <taxon>Brassicales</taxon>
        <taxon>Brassicaceae</taxon>
        <taxon>Brassiceae</taxon>
        <taxon>Brassica</taxon>
    </lineage>
</organism>
<dbReference type="EMBL" id="QGKW02001660">
    <property type="protein sequence ID" value="KAF2582299.1"/>
    <property type="molecule type" value="Genomic_DNA"/>
</dbReference>
<dbReference type="EMBL" id="QGKY02000089">
    <property type="protein sequence ID" value="KAF2612522.1"/>
    <property type="molecule type" value="Genomic_DNA"/>
</dbReference>
<evidence type="ECO:0000313" key="3">
    <source>
        <dbReference type="EMBL" id="KAF2612522.1"/>
    </source>
</evidence>
<dbReference type="Proteomes" id="UP000712281">
    <property type="component" value="Unassembled WGS sequence"/>
</dbReference>
<gene>
    <name evidence="2" type="ORF">F2Q68_00004613</name>
    <name evidence="3" type="ORF">F2Q70_00011496</name>
</gene>
<evidence type="ECO:0000256" key="1">
    <source>
        <dbReference type="SAM" id="MobiDB-lite"/>
    </source>
</evidence>
<name>A0A3N6PVS5_BRACR</name>
<proteinExistence type="predicted"/>
<reference evidence="3" key="1">
    <citation type="submission" date="2019-12" db="EMBL/GenBank/DDBJ databases">
        <title>Genome sequencing and annotation of Brassica cretica.</title>
        <authorList>
            <person name="Studholme D.J."/>
            <person name="Sarris P.F."/>
        </authorList>
    </citation>
    <scope>NUCLEOTIDE SEQUENCE</scope>
    <source>
        <strain evidence="2">PFS-001/15</strain>
        <strain evidence="3">PFS-102/07</strain>
        <tissue evidence="3">Leaf</tissue>
    </source>
</reference>